<feature type="region of interest" description="Disordered" evidence="1">
    <location>
        <begin position="41"/>
        <end position="71"/>
    </location>
</feature>
<evidence type="ECO:0008006" key="6">
    <source>
        <dbReference type="Google" id="ProtNLM"/>
    </source>
</evidence>
<feature type="transmembrane region" description="Helical" evidence="2">
    <location>
        <begin position="130"/>
        <end position="147"/>
    </location>
</feature>
<organism evidence="4 5">
    <name type="scientific">Spirosoma terrae</name>
    <dbReference type="NCBI Taxonomy" id="1968276"/>
    <lineage>
        <taxon>Bacteria</taxon>
        <taxon>Pseudomonadati</taxon>
        <taxon>Bacteroidota</taxon>
        <taxon>Cytophagia</taxon>
        <taxon>Cytophagales</taxon>
        <taxon>Cytophagaceae</taxon>
        <taxon>Spirosoma</taxon>
    </lineage>
</organism>
<evidence type="ECO:0000313" key="4">
    <source>
        <dbReference type="EMBL" id="NDU98785.1"/>
    </source>
</evidence>
<evidence type="ECO:0000313" key="5">
    <source>
        <dbReference type="Proteomes" id="UP000474175"/>
    </source>
</evidence>
<evidence type="ECO:0000256" key="3">
    <source>
        <dbReference type="SAM" id="SignalP"/>
    </source>
</evidence>
<accession>A0A6L9LE11</accession>
<keyword evidence="3" id="KW-0732">Signal</keyword>
<keyword evidence="5" id="KW-1185">Reference proteome</keyword>
<evidence type="ECO:0000256" key="1">
    <source>
        <dbReference type="SAM" id="MobiDB-lite"/>
    </source>
</evidence>
<name>A0A6L9LE11_9BACT</name>
<feature type="chain" id="PRO_5026707969" description="DUF4386 domain-containing protein" evidence="3">
    <location>
        <begin position="23"/>
        <end position="151"/>
    </location>
</feature>
<sequence>MRSQFLTLLCVLTFLSCALGLADSVISYGQSQSVAETAYIKRKSTPQETPKQSKQYFEDRGPTGDQPIPGNPDEIQRLSIAQFIYSLITLIGAILMFQLRKIGFWIYVAGVLVGFVLPVTLVGFSALNTSFGVFFSLLFTGLYWLNINDMH</sequence>
<dbReference type="AlphaFoldDB" id="A0A6L9LE11"/>
<reference evidence="4 5" key="1">
    <citation type="submission" date="2020-02" db="EMBL/GenBank/DDBJ databases">
        <title>Draft genome sequence of two Spirosoma agri KCTC 52727 and Spirosoma terrae KCTC 52035.</title>
        <authorList>
            <person name="Rojas J."/>
            <person name="Ambika Manirajan B."/>
            <person name="Suarez C."/>
            <person name="Ratering S."/>
            <person name="Schnell S."/>
        </authorList>
    </citation>
    <scope>NUCLEOTIDE SEQUENCE [LARGE SCALE GENOMIC DNA]</scope>
    <source>
        <strain evidence="4 5">KCTC 52035</strain>
    </source>
</reference>
<protein>
    <recommendedName>
        <fullName evidence="6">DUF4386 domain-containing protein</fullName>
    </recommendedName>
</protein>
<feature type="transmembrane region" description="Helical" evidence="2">
    <location>
        <begin position="104"/>
        <end position="124"/>
    </location>
</feature>
<evidence type="ECO:0000256" key="2">
    <source>
        <dbReference type="SAM" id="Phobius"/>
    </source>
</evidence>
<dbReference type="Proteomes" id="UP000474175">
    <property type="component" value="Unassembled WGS sequence"/>
</dbReference>
<feature type="signal peptide" evidence="3">
    <location>
        <begin position="1"/>
        <end position="22"/>
    </location>
</feature>
<comment type="caution">
    <text evidence="4">The sequence shown here is derived from an EMBL/GenBank/DDBJ whole genome shotgun (WGS) entry which is preliminary data.</text>
</comment>
<dbReference type="EMBL" id="JAAFZH010000020">
    <property type="protein sequence ID" value="NDU98785.1"/>
    <property type="molecule type" value="Genomic_DNA"/>
</dbReference>
<keyword evidence="2" id="KW-1133">Transmembrane helix</keyword>
<keyword evidence="2" id="KW-0472">Membrane</keyword>
<dbReference type="PROSITE" id="PS51257">
    <property type="entry name" value="PROKAR_LIPOPROTEIN"/>
    <property type="match status" value="1"/>
</dbReference>
<proteinExistence type="predicted"/>
<gene>
    <name evidence="4" type="ORF">GK108_28130</name>
</gene>
<keyword evidence="2" id="KW-0812">Transmembrane</keyword>
<feature type="compositionally biased region" description="Polar residues" evidence="1">
    <location>
        <begin position="46"/>
        <end position="55"/>
    </location>
</feature>
<feature type="transmembrane region" description="Helical" evidence="2">
    <location>
        <begin position="79"/>
        <end position="97"/>
    </location>
</feature>